<dbReference type="EMBL" id="GGEC01076693">
    <property type="protein sequence ID" value="MBX57177.1"/>
    <property type="molecule type" value="Transcribed_RNA"/>
</dbReference>
<organism evidence="2">
    <name type="scientific">Rhizophora mucronata</name>
    <name type="common">Asiatic mangrove</name>
    <dbReference type="NCBI Taxonomy" id="61149"/>
    <lineage>
        <taxon>Eukaryota</taxon>
        <taxon>Viridiplantae</taxon>
        <taxon>Streptophyta</taxon>
        <taxon>Embryophyta</taxon>
        <taxon>Tracheophyta</taxon>
        <taxon>Spermatophyta</taxon>
        <taxon>Magnoliopsida</taxon>
        <taxon>eudicotyledons</taxon>
        <taxon>Gunneridae</taxon>
        <taxon>Pentapetalae</taxon>
        <taxon>rosids</taxon>
        <taxon>fabids</taxon>
        <taxon>Malpighiales</taxon>
        <taxon>Rhizophoraceae</taxon>
        <taxon>Rhizophora</taxon>
    </lineage>
</organism>
<reference evidence="2" key="1">
    <citation type="submission" date="2018-02" db="EMBL/GenBank/DDBJ databases">
        <title>Rhizophora mucronata_Transcriptome.</title>
        <authorList>
            <person name="Meera S.P."/>
            <person name="Sreeshan A."/>
            <person name="Augustine A."/>
        </authorList>
    </citation>
    <scope>NUCLEOTIDE SEQUENCE</scope>
    <source>
        <tissue evidence="2">Leaf</tissue>
    </source>
</reference>
<name>A0A2P2PR11_RHIMU</name>
<dbReference type="AlphaFoldDB" id="A0A2P2PR11"/>
<proteinExistence type="predicted"/>
<feature type="transmembrane region" description="Helical" evidence="1">
    <location>
        <begin position="6"/>
        <end position="26"/>
    </location>
</feature>
<accession>A0A2P2PR11</accession>
<evidence type="ECO:0000256" key="1">
    <source>
        <dbReference type="SAM" id="Phobius"/>
    </source>
</evidence>
<protein>
    <submittedName>
        <fullName evidence="2">Uncharacterized protein</fullName>
    </submittedName>
</protein>
<keyword evidence="1" id="KW-0812">Transmembrane</keyword>
<keyword evidence="1" id="KW-1133">Transmembrane helix</keyword>
<evidence type="ECO:0000313" key="2">
    <source>
        <dbReference type="EMBL" id="MBX57177.1"/>
    </source>
</evidence>
<keyword evidence="1" id="KW-0472">Membrane</keyword>
<sequence>MVDGLFIGVRMVVVAVAVAVTVVAAAKRERDRRGALDHKGLLALS</sequence>